<dbReference type="Proteomes" id="UP000590749">
    <property type="component" value="Unassembled WGS sequence"/>
</dbReference>
<evidence type="ECO:0000313" key="3">
    <source>
        <dbReference type="Proteomes" id="UP000590749"/>
    </source>
</evidence>
<dbReference type="AlphaFoldDB" id="A0A7W5FFL3"/>
<feature type="region of interest" description="Disordered" evidence="1">
    <location>
        <begin position="1"/>
        <end position="197"/>
    </location>
</feature>
<accession>A0A7W5FFL3</accession>
<keyword evidence="3" id="KW-1185">Reference proteome</keyword>
<dbReference type="EMBL" id="JACHXF010000009">
    <property type="protein sequence ID" value="MBB3096713.1"/>
    <property type="molecule type" value="Genomic_DNA"/>
</dbReference>
<evidence type="ECO:0000256" key="1">
    <source>
        <dbReference type="SAM" id="MobiDB-lite"/>
    </source>
</evidence>
<name>A0A7W5FFL3_9ACTN</name>
<sequence>MAVPKPSAAAPSRTVASCPQRQAAAAPISTSAGRRVQVSPLRRWTRASRDCRPGFRRPARSAPSTRGPDAASEPVQNQVGQRDRDRQDSMLRSRPNAPVQPPGVGPGPGSQPKLPGPRPKIPAQAQAQPPGAGFRHRPRPRRRLQAQAPDPSSRAQALGPGSGSRLPAQAPGPRFGPRLRAEASGQSGRLRWRGAGGRRVPAGAARWRRGLGSRSTVARSVVSHPPITGSAIPARSRKITLENAHFSALIT</sequence>
<feature type="compositionally biased region" description="Basic residues" evidence="1">
    <location>
        <begin position="134"/>
        <end position="144"/>
    </location>
</feature>
<gene>
    <name evidence="2" type="ORF">FHR83_004387</name>
</gene>
<comment type="caution">
    <text evidence="2">The sequence shown here is derived from an EMBL/GenBank/DDBJ whole genome shotgun (WGS) entry which is preliminary data.</text>
</comment>
<organism evidence="2 3">
    <name type="scientific">Actinoplanes campanulatus</name>
    <dbReference type="NCBI Taxonomy" id="113559"/>
    <lineage>
        <taxon>Bacteria</taxon>
        <taxon>Bacillati</taxon>
        <taxon>Actinomycetota</taxon>
        <taxon>Actinomycetes</taxon>
        <taxon>Micromonosporales</taxon>
        <taxon>Micromonosporaceae</taxon>
        <taxon>Actinoplanes</taxon>
    </lineage>
</organism>
<evidence type="ECO:0000313" key="2">
    <source>
        <dbReference type="EMBL" id="MBB3096713.1"/>
    </source>
</evidence>
<feature type="compositionally biased region" description="Low complexity" evidence="1">
    <location>
        <begin position="122"/>
        <end position="133"/>
    </location>
</feature>
<proteinExistence type="predicted"/>
<feature type="compositionally biased region" description="Basic and acidic residues" evidence="1">
    <location>
        <begin position="81"/>
        <end position="91"/>
    </location>
</feature>
<reference evidence="2 3" key="1">
    <citation type="submission" date="2020-08" db="EMBL/GenBank/DDBJ databases">
        <title>Genomic Encyclopedia of Type Strains, Phase III (KMG-III): the genomes of soil and plant-associated and newly described type strains.</title>
        <authorList>
            <person name="Whitman W."/>
        </authorList>
    </citation>
    <scope>NUCLEOTIDE SEQUENCE [LARGE SCALE GENOMIC DNA]</scope>
    <source>
        <strain evidence="2 3">CECT 3287</strain>
    </source>
</reference>
<protein>
    <submittedName>
        <fullName evidence="2">Uncharacterized protein</fullName>
    </submittedName>
</protein>